<dbReference type="Gene3D" id="3.40.50.880">
    <property type="match status" value="2"/>
</dbReference>
<dbReference type="InterPro" id="IPR029010">
    <property type="entry name" value="ThuA-like"/>
</dbReference>
<dbReference type="PANTHER" id="PTHR33546">
    <property type="entry name" value="LARGE, MULTIFUNCTIONAL SECRETED PROTEIN-RELATED"/>
    <property type="match status" value="1"/>
</dbReference>
<dbReference type="InterPro" id="IPR013428">
    <property type="entry name" value="Membrane-bound_put_N"/>
</dbReference>
<evidence type="ECO:0000256" key="2">
    <source>
        <dbReference type="ARBA" id="ARBA00022723"/>
    </source>
</evidence>
<organism evidence="7 8">
    <name type="scientific">Luteolibacter luteus</name>
    <dbReference type="NCBI Taxonomy" id="2728835"/>
    <lineage>
        <taxon>Bacteria</taxon>
        <taxon>Pseudomonadati</taxon>
        <taxon>Verrucomicrobiota</taxon>
        <taxon>Verrucomicrobiia</taxon>
        <taxon>Verrucomicrobiales</taxon>
        <taxon>Verrucomicrobiaceae</taxon>
        <taxon>Luteolibacter</taxon>
    </lineage>
</organism>
<dbReference type="SUPFAM" id="SSF46626">
    <property type="entry name" value="Cytochrome c"/>
    <property type="match status" value="1"/>
</dbReference>
<dbReference type="PROSITE" id="PS51007">
    <property type="entry name" value="CYTC"/>
    <property type="match status" value="1"/>
</dbReference>
<feature type="domain" description="Cytochrome c" evidence="6">
    <location>
        <begin position="1075"/>
        <end position="1205"/>
    </location>
</feature>
<keyword evidence="8" id="KW-1185">Reference proteome</keyword>
<evidence type="ECO:0000259" key="6">
    <source>
        <dbReference type="PROSITE" id="PS51007"/>
    </source>
</evidence>
<dbReference type="RefSeq" id="WP_169454248.1">
    <property type="nucleotide sequence ID" value="NZ_CP051774.1"/>
</dbReference>
<keyword evidence="1 4" id="KW-0349">Heme</keyword>
<dbReference type="InterPro" id="IPR013427">
    <property type="entry name" value="Haem-bd_dom_put"/>
</dbReference>
<dbReference type="Gene3D" id="1.10.760.10">
    <property type="entry name" value="Cytochrome c-like domain"/>
    <property type="match status" value="1"/>
</dbReference>
<feature type="chain" id="PRO_5032349957" evidence="5">
    <location>
        <begin position="27"/>
        <end position="1644"/>
    </location>
</feature>
<dbReference type="EMBL" id="CP051774">
    <property type="protein sequence ID" value="QJE95935.1"/>
    <property type="molecule type" value="Genomic_DNA"/>
</dbReference>
<keyword evidence="5" id="KW-0732">Signal</keyword>
<dbReference type="Pfam" id="PF06283">
    <property type="entry name" value="ThuA"/>
    <property type="match status" value="2"/>
</dbReference>
<reference evidence="7 8" key="1">
    <citation type="submission" date="2020-04" db="EMBL/GenBank/DDBJ databases">
        <title>Luteolibacter sp. G-1-1-1 isolated from soil.</title>
        <authorList>
            <person name="Dahal R.H."/>
        </authorList>
    </citation>
    <scope>NUCLEOTIDE SEQUENCE [LARGE SCALE GENOMIC DNA]</scope>
    <source>
        <strain evidence="7 8">G-1-1-1</strain>
    </source>
</reference>
<protein>
    <submittedName>
        <fullName evidence="7">C-type cytochrome</fullName>
    </submittedName>
</protein>
<dbReference type="InterPro" id="IPR036909">
    <property type="entry name" value="Cyt_c-like_dom_sf"/>
</dbReference>
<dbReference type="GO" id="GO:0020037">
    <property type="term" value="F:heme binding"/>
    <property type="evidence" value="ECO:0007669"/>
    <property type="project" value="InterPro"/>
</dbReference>
<dbReference type="InterPro" id="IPR029062">
    <property type="entry name" value="Class_I_gatase-like"/>
</dbReference>
<dbReference type="InterPro" id="IPR055557">
    <property type="entry name" value="DUF7133"/>
</dbReference>
<feature type="signal peptide" evidence="5">
    <location>
        <begin position="1"/>
        <end position="26"/>
    </location>
</feature>
<dbReference type="SUPFAM" id="SSF52317">
    <property type="entry name" value="Class I glutamine amidotransferase-like"/>
    <property type="match status" value="2"/>
</dbReference>
<dbReference type="NCBIfam" id="TIGR02603">
    <property type="entry name" value="CxxCH_TIGR02603"/>
    <property type="match status" value="1"/>
</dbReference>
<dbReference type="PANTHER" id="PTHR33546:SF1">
    <property type="entry name" value="LARGE, MULTIFUNCTIONAL SECRETED PROTEIN"/>
    <property type="match status" value="1"/>
</dbReference>
<keyword evidence="3 4" id="KW-0408">Iron</keyword>
<sequence>MKPGTLRSSLVPLLLGGMLLASPASAASFPIYAQGAAGIVEGAKDGSAFPTADDLKKGGVVLLTGREPWTAAQRQAIEDFVEKGGGVVLVHDAIAASGWVRGNIQGWTGQVPLFFTPPGNQHPVTGGISNFDVSDEMLYGFDLPQTTNVLATTWTPNKKHLKGTEPQPYIYGVSPMIWTAERGKGRVVFFVPGQNEETRAHSAIRTMLRRSLAWAAGAKNVDELSTKEDLATLTYPVGGPLAPLKSVESMQVHPDFKVGLVAAEPLISKPLNIDWDAKGRMWVVESVEYPEGREGGGPESMLSMWQRDTPFPKPPAVTRPGRDKISWIEDTDGDGVMDKKHVFADDLDLATSFCFYRDGVIASQPPEVLFIRDTDGDGKADKREVLYRGLGTSDRHAVLNNLRWGLDGWVYATHGYAGSPKVTSADGSVNFGGIGSGVVRFRPDGSKIEMVSAKAGNCWGVDMTSDGEMFFTQPTSGDLVMHVPVSDRLMAEGGLGSEPSWQVMVHLRPVKPLMSWEEIVENQPNDVIGSFTAACGAAVYEGGAWPKEWTLGYFTAEPTVHIIHHEALKNEGVTYSAEKTREEEFSATRDFWSRPIDTRIGPDGQLYVIDFYNQAILHNDPRGPIHLWYNQAARPDRDHFFGRIHRYEHKQSVALPKIDLSTLEGRVAALSHPNREIRYRAQRLIEEGDVRAAAVKLENAQGVAKIHSLWVRAAAGLLSEKELIAALGDDSVSVRITAARVYEAYPKLVTANVIATVARGVEKEEDARVRLHWIASLPKDAVVPASALVEIDAKSTDRWTRAAVARLARNNAPEVLAAALKSAEPAKHSPLIALLIDGSRADAAKLAAMIGAMESAEGGATDIVLSSLASLRKGDLPRSPQLEAVFVRLSANKQPRIAAAALPLAVSAWPADQIAAKLPSAVGAILAAAPADGVVLTSLAALPQFTPDLAKALKEGVASPGDLRRPLIDVLSANASKDAPAILIAALPSLPAEEKARVVEGLLTRPASAIALIDALDKEEVSLTIVGTTVLPRLADHPDATVKKHAAPLLAKLRGANEAKDAIIARLLPEVNKPGNVEAGKLAYAACAVCHKFNDEGALIGPVLEGMGVHGTEILLSHIVDPNREVEPSYHVWNVTTSDGQTVSGFISRETAGSLFLKNAAGETEIPRAKITSQTNTGKSLMPEGFEGLGAETLRNLVAYLRSGEQRYHTVSFGSAATADGSRGVYLSQDAEVDKVSIKKYGLIEERGVPFHLPDPSSTASGKNVIVLKGGMGPEVFSQTMPKQVEIPVNLAAGRLHLLGAVAGWGYPVANDHDPLVKIAVRYADGSTEDLVFRNGIDFADHFNRVDVPGSAWTDLTRRGQMRYLWRDLKKPSAVIEKLVITSADRQAAPMIAAITLESPNKEGAMAAPPADGGPAEKASASLPEKAQAGTLRVLMAGGGSSHDFGQWYEREDQAILKEAGGLMTAYTSLPDEAAAQLPNADVFLFSSNDGAYAKSEVFRKAFEAFVARGGGLVLLHPATWYNWPDWPAYNTTYVGGGSRAHDPLGEFGLTVIKPQHPVVAGLSKEFKIRDELYQINFEPGAKVETLIETSVSGQTGKKHASVWITAHPKSRIVNIAPGHDEAAHRLPDFRKLLANSVKWAGGK</sequence>
<dbReference type="GO" id="GO:0009055">
    <property type="term" value="F:electron transfer activity"/>
    <property type="evidence" value="ECO:0007669"/>
    <property type="project" value="InterPro"/>
</dbReference>
<evidence type="ECO:0000313" key="7">
    <source>
        <dbReference type="EMBL" id="QJE95935.1"/>
    </source>
</evidence>
<dbReference type="Pfam" id="PF23500">
    <property type="entry name" value="DUF7133"/>
    <property type="match status" value="1"/>
</dbReference>
<dbReference type="Gene3D" id="2.120.10.30">
    <property type="entry name" value="TolB, C-terminal domain"/>
    <property type="match status" value="1"/>
</dbReference>
<dbReference type="NCBIfam" id="TIGR02604">
    <property type="entry name" value="Piru_Ver_Nterm"/>
    <property type="match status" value="1"/>
</dbReference>
<gene>
    <name evidence="7" type="ORF">HHL09_09120</name>
</gene>
<dbReference type="KEGG" id="luo:HHL09_09120"/>
<evidence type="ECO:0000256" key="4">
    <source>
        <dbReference type="PROSITE-ProRule" id="PRU00433"/>
    </source>
</evidence>
<evidence type="ECO:0000313" key="8">
    <source>
        <dbReference type="Proteomes" id="UP000501812"/>
    </source>
</evidence>
<dbReference type="InterPro" id="IPR011041">
    <property type="entry name" value="Quinoprot_gluc/sorb_DH_b-prop"/>
</dbReference>
<accession>A0A858RGW0</accession>
<dbReference type="SUPFAM" id="SSF50952">
    <property type="entry name" value="Soluble quinoprotein glucose dehydrogenase"/>
    <property type="match status" value="1"/>
</dbReference>
<dbReference type="GO" id="GO:0046872">
    <property type="term" value="F:metal ion binding"/>
    <property type="evidence" value="ECO:0007669"/>
    <property type="project" value="UniProtKB-KW"/>
</dbReference>
<dbReference type="InterPro" id="IPR009056">
    <property type="entry name" value="Cyt_c-like_dom"/>
</dbReference>
<evidence type="ECO:0000256" key="3">
    <source>
        <dbReference type="ARBA" id="ARBA00023004"/>
    </source>
</evidence>
<dbReference type="Proteomes" id="UP000501812">
    <property type="component" value="Chromosome"/>
</dbReference>
<keyword evidence="2 4" id="KW-0479">Metal-binding</keyword>
<evidence type="ECO:0000256" key="5">
    <source>
        <dbReference type="SAM" id="SignalP"/>
    </source>
</evidence>
<dbReference type="InterPro" id="IPR011042">
    <property type="entry name" value="6-blade_b-propeller_TolB-like"/>
</dbReference>
<evidence type="ECO:0000256" key="1">
    <source>
        <dbReference type="ARBA" id="ARBA00022617"/>
    </source>
</evidence>
<proteinExistence type="predicted"/>
<name>A0A858RGW0_9BACT</name>